<reference evidence="2 3" key="1">
    <citation type="journal article" date="2018" name="Proc. R. Soc. B">
        <title>A non-coding region near Follistatin controls head colour polymorphism in the Gouldian finch.</title>
        <authorList>
            <person name="Toomey M.B."/>
            <person name="Marques C.I."/>
            <person name="Andrade P."/>
            <person name="Araujo P.M."/>
            <person name="Sabatino S."/>
            <person name="Gazda M.A."/>
            <person name="Afonso S."/>
            <person name="Lopes R.J."/>
            <person name="Corbo J.C."/>
            <person name="Carneiro M."/>
        </authorList>
    </citation>
    <scope>NUCLEOTIDE SEQUENCE [LARGE SCALE GENOMIC DNA]</scope>
    <source>
        <strain evidence="2">Red01</strain>
        <tissue evidence="2">Muscle</tissue>
    </source>
</reference>
<keyword evidence="3" id="KW-1185">Reference proteome</keyword>
<dbReference type="EMBL" id="QUSF01000007">
    <property type="protein sequence ID" value="RLW07680.1"/>
    <property type="molecule type" value="Genomic_DNA"/>
</dbReference>
<proteinExistence type="predicted"/>
<feature type="compositionally biased region" description="Polar residues" evidence="1">
    <location>
        <begin position="10"/>
        <end position="23"/>
    </location>
</feature>
<feature type="region of interest" description="Disordered" evidence="1">
    <location>
        <begin position="1"/>
        <end position="23"/>
    </location>
</feature>
<evidence type="ECO:0000256" key="1">
    <source>
        <dbReference type="SAM" id="MobiDB-lite"/>
    </source>
</evidence>
<comment type="caution">
    <text evidence="2">The sequence shown here is derived from an EMBL/GenBank/DDBJ whole genome shotgun (WGS) entry which is preliminary data.</text>
</comment>
<dbReference type="AlphaFoldDB" id="A0A3L8SV38"/>
<protein>
    <submittedName>
        <fullName evidence="2">Uncharacterized protein</fullName>
    </submittedName>
</protein>
<name>A0A3L8SV38_CHLGU</name>
<accession>A0A3L8SV38</accession>
<organism evidence="2 3">
    <name type="scientific">Chloebia gouldiae</name>
    <name type="common">Gouldian finch</name>
    <name type="synonym">Erythrura gouldiae</name>
    <dbReference type="NCBI Taxonomy" id="44316"/>
    <lineage>
        <taxon>Eukaryota</taxon>
        <taxon>Metazoa</taxon>
        <taxon>Chordata</taxon>
        <taxon>Craniata</taxon>
        <taxon>Vertebrata</taxon>
        <taxon>Euteleostomi</taxon>
        <taxon>Archelosauria</taxon>
        <taxon>Archosauria</taxon>
        <taxon>Dinosauria</taxon>
        <taxon>Saurischia</taxon>
        <taxon>Theropoda</taxon>
        <taxon>Coelurosauria</taxon>
        <taxon>Aves</taxon>
        <taxon>Neognathae</taxon>
        <taxon>Neoaves</taxon>
        <taxon>Telluraves</taxon>
        <taxon>Australaves</taxon>
        <taxon>Passeriformes</taxon>
        <taxon>Passeroidea</taxon>
        <taxon>Passeridae</taxon>
        <taxon>Chloebia</taxon>
    </lineage>
</organism>
<sequence length="100" mass="11782">MWLMKCWGPSKNSPDSFQRPTTSPQRNFANVFCSMAVLLLPKEKKCMLFALELEDKLTWKDYEMWKWERWAQNPSDKTPNPASRRICLLLCTSTKNHGEI</sequence>
<evidence type="ECO:0000313" key="3">
    <source>
        <dbReference type="Proteomes" id="UP000276834"/>
    </source>
</evidence>
<gene>
    <name evidence="2" type="ORF">DV515_00003890</name>
</gene>
<dbReference type="Proteomes" id="UP000276834">
    <property type="component" value="Unassembled WGS sequence"/>
</dbReference>
<evidence type="ECO:0000313" key="2">
    <source>
        <dbReference type="EMBL" id="RLW07680.1"/>
    </source>
</evidence>